<keyword evidence="3" id="KW-1185">Reference proteome</keyword>
<protein>
    <submittedName>
        <fullName evidence="2">Berberine and berberine like</fullName>
    </submittedName>
</protein>
<dbReference type="InterPro" id="IPR012951">
    <property type="entry name" value="BBE"/>
</dbReference>
<accession>A0A1G9N242</accession>
<dbReference type="Pfam" id="PF08031">
    <property type="entry name" value="BBE"/>
    <property type="match status" value="1"/>
</dbReference>
<sequence>MTETAFGNRDPHFMIEIIALWEPDDTRAAEHRAWAGDLAAALDPVALPGGYPNLLGPDEATQIAHAYGPNTEHLLAVKRHYDPDHVFRAIPLPDPSRTR</sequence>
<dbReference type="InterPro" id="IPR016169">
    <property type="entry name" value="FAD-bd_PCMH_sub2"/>
</dbReference>
<dbReference type="GO" id="GO:0016491">
    <property type="term" value="F:oxidoreductase activity"/>
    <property type="evidence" value="ECO:0007669"/>
    <property type="project" value="InterPro"/>
</dbReference>
<dbReference type="STRING" id="683260.SAMN05421874_12982"/>
<dbReference type="Gene3D" id="3.30.465.10">
    <property type="match status" value="1"/>
</dbReference>
<reference evidence="2 3" key="1">
    <citation type="submission" date="2016-10" db="EMBL/GenBank/DDBJ databases">
        <authorList>
            <person name="de Groot N.N."/>
        </authorList>
    </citation>
    <scope>NUCLEOTIDE SEQUENCE [LARGE SCALE GENOMIC DNA]</scope>
    <source>
        <strain evidence="2 3">CGMCC 4.5681</strain>
    </source>
</reference>
<gene>
    <name evidence="2" type="ORF">SAMN05421874_12982</name>
</gene>
<dbReference type="Proteomes" id="UP000198683">
    <property type="component" value="Unassembled WGS sequence"/>
</dbReference>
<feature type="domain" description="Berberine/berberine-like" evidence="1">
    <location>
        <begin position="52"/>
        <end position="89"/>
    </location>
</feature>
<name>A0A1G9N242_9ACTN</name>
<evidence type="ECO:0000259" key="1">
    <source>
        <dbReference type="Pfam" id="PF08031"/>
    </source>
</evidence>
<dbReference type="Gene3D" id="3.40.462.20">
    <property type="match status" value="1"/>
</dbReference>
<evidence type="ECO:0000313" key="3">
    <source>
        <dbReference type="Proteomes" id="UP000198683"/>
    </source>
</evidence>
<proteinExistence type="predicted"/>
<dbReference type="AlphaFoldDB" id="A0A1G9N242"/>
<dbReference type="EMBL" id="FNFB01000029">
    <property type="protein sequence ID" value="SDL80559.1"/>
    <property type="molecule type" value="Genomic_DNA"/>
</dbReference>
<organism evidence="2 3">
    <name type="scientific">Nonomuraea maritima</name>
    <dbReference type="NCBI Taxonomy" id="683260"/>
    <lineage>
        <taxon>Bacteria</taxon>
        <taxon>Bacillati</taxon>
        <taxon>Actinomycetota</taxon>
        <taxon>Actinomycetes</taxon>
        <taxon>Streptosporangiales</taxon>
        <taxon>Streptosporangiaceae</taxon>
        <taxon>Nonomuraea</taxon>
    </lineage>
</organism>
<evidence type="ECO:0000313" key="2">
    <source>
        <dbReference type="EMBL" id="SDL80559.1"/>
    </source>
</evidence>
<dbReference type="GO" id="GO:0050660">
    <property type="term" value="F:flavin adenine dinucleotide binding"/>
    <property type="evidence" value="ECO:0007669"/>
    <property type="project" value="InterPro"/>
</dbReference>
<dbReference type="RefSeq" id="WP_218129245.1">
    <property type="nucleotide sequence ID" value="NZ_FNFB01000029.1"/>
</dbReference>